<name>A0AAE0YBQ8_9GAST</name>
<protein>
    <submittedName>
        <fullName evidence="1">Uncharacterized protein</fullName>
    </submittedName>
</protein>
<gene>
    <name evidence="1" type="ORF">RRG08_021369</name>
</gene>
<proteinExistence type="predicted"/>
<organism evidence="1 2">
    <name type="scientific">Elysia crispata</name>
    <name type="common">lettuce slug</name>
    <dbReference type="NCBI Taxonomy" id="231223"/>
    <lineage>
        <taxon>Eukaryota</taxon>
        <taxon>Metazoa</taxon>
        <taxon>Spiralia</taxon>
        <taxon>Lophotrochozoa</taxon>
        <taxon>Mollusca</taxon>
        <taxon>Gastropoda</taxon>
        <taxon>Heterobranchia</taxon>
        <taxon>Euthyneura</taxon>
        <taxon>Panpulmonata</taxon>
        <taxon>Sacoglossa</taxon>
        <taxon>Placobranchoidea</taxon>
        <taxon>Plakobranchidae</taxon>
        <taxon>Elysia</taxon>
    </lineage>
</organism>
<dbReference type="EMBL" id="JAWDGP010006489">
    <property type="protein sequence ID" value="KAK3740083.1"/>
    <property type="molecule type" value="Genomic_DNA"/>
</dbReference>
<dbReference type="Proteomes" id="UP001283361">
    <property type="component" value="Unassembled WGS sequence"/>
</dbReference>
<accession>A0AAE0YBQ8</accession>
<dbReference type="AlphaFoldDB" id="A0AAE0YBQ8"/>
<reference evidence="1" key="1">
    <citation type="journal article" date="2023" name="G3 (Bethesda)">
        <title>A reference genome for the long-term kleptoplast-retaining sea slug Elysia crispata morphotype clarki.</title>
        <authorList>
            <person name="Eastman K.E."/>
            <person name="Pendleton A.L."/>
            <person name="Shaikh M.A."/>
            <person name="Suttiyut T."/>
            <person name="Ogas R."/>
            <person name="Tomko P."/>
            <person name="Gavelis G."/>
            <person name="Widhalm J.R."/>
            <person name="Wisecaver J.H."/>
        </authorList>
    </citation>
    <scope>NUCLEOTIDE SEQUENCE</scope>
    <source>
        <strain evidence="1">ECLA1</strain>
    </source>
</reference>
<keyword evidence="2" id="KW-1185">Reference proteome</keyword>
<sequence length="181" mass="20420">MKAVNFIVRSLKWAHKFDFLRYALALGLYDCKTPASGEKILANYQEGKKAPFKLILFYSESRRHGGLDQASQAASATHSAAGDTRPSIAFGAHRQSRLHTAKRSLVQSTCHTPYCNMDIRVCSQSKSLELYPLPDMVELHTADIDCYSTDSFILYALKIVALKKAIQDRIDWTKKPAFKQF</sequence>
<comment type="caution">
    <text evidence="1">The sequence shown here is derived from an EMBL/GenBank/DDBJ whole genome shotgun (WGS) entry which is preliminary data.</text>
</comment>
<evidence type="ECO:0000313" key="2">
    <source>
        <dbReference type="Proteomes" id="UP001283361"/>
    </source>
</evidence>
<evidence type="ECO:0000313" key="1">
    <source>
        <dbReference type="EMBL" id="KAK3740083.1"/>
    </source>
</evidence>